<evidence type="ECO:0000313" key="6">
    <source>
        <dbReference type="EMBL" id="MBI6548861.1"/>
    </source>
</evidence>
<comment type="function">
    <text evidence="4">Accelerates the degradation of transcripts by removing pyrophosphate from the 5'-end of triphosphorylated RNA, leading to a more labile monophosphorylated state that can stimulate subsequent ribonuclease cleavage.</text>
</comment>
<dbReference type="PRINTS" id="PR00502">
    <property type="entry name" value="NUDIXFAMILY"/>
</dbReference>
<dbReference type="NCBIfam" id="NF001937">
    <property type="entry name" value="PRK00714.1-4"/>
    <property type="match status" value="1"/>
</dbReference>
<dbReference type="Pfam" id="PF00293">
    <property type="entry name" value="NUDIX"/>
    <property type="match status" value="1"/>
</dbReference>
<comment type="cofactor">
    <cofactor evidence="1">
        <name>Mn(2+)</name>
        <dbReference type="ChEBI" id="CHEBI:29035"/>
    </cofactor>
</comment>
<dbReference type="PROSITE" id="PS51462">
    <property type="entry name" value="NUDIX"/>
    <property type="match status" value="1"/>
</dbReference>
<keyword evidence="7" id="KW-1185">Reference proteome</keyword>
<dbReference type="InterPro" id="IPR020476">
    <property type="entry name" value="Nudix_hydrolase"/>
</dbReference>
<feature type="short sequence motif" description="Nudix box" evidence="4">
    <location>
        <begin position="38"/>
        <end position="59"/>
    </location>
</feature>
<dbReference type="GO" id="GO:0016787">
    <property type="term" value="F:hydrolase activity"/>
    <property type="evidence" value="ECO:0007669"/>
    <property type="project" value="UniProtKB-KW"/>
</dbReference>
<evidence type="ECO:0000313" key="7">
    <source>
        <dbReference type="Proteomes" id="UP000696184"/>
    </source>
</evidence>
<dbReference type="CDD" id="cd03671">
    <property type="entry name" value="NUDIX_Ap4A_hydrolase_plant_like"/>
    <property type="match status" value="1"/>
</dbReference>
<evidence type="ECO:0000256" key="3">
    <source>
        <dbReference type="ARBA" id="ARBA00022801"/>
    </source>
</evidence>
<proteinExistence type="inferred from homology"/>
<dbReference type="Proteomes" id="UP000696184">
    <property type="component" value="Unassembled WGS sequence"/>
</dbReference>
<dbReference type="InterPro" id="IPR015797">
    <property type="entry name" value="NUDIX_hydrolase-like_dom_sf"/>
</dbReference>
<reference evidence="6 7" key="1">
    <citation type="submission" date="2020-08" db="EMBL/GenBank/DDBJ databases">
        <title>Description of Xenorhabdus lircayensis sp. nov., the symbiotic bacterium associated with the entomopathogenic nematode Steirnernema unicornum.</title>
        <authorList>
            <person name="Castaneda-Alvarez C."/>
            <person name="Prodan S."/>
            <person name="Zamorano A."/>
            <person name="San-Blas E."/>
            <person name="Aballay E."/>
        </authorList>
    </citation>
    <scope>NUCLEOTIDE SEQUENCE [LARGE SCALE GENOMIC DNA]</scope>
    <source>
        <strain evidence="6 7">VLS</strain>
    </source>
</reference>
<evidence type="ECO:0000256" key="4">
    <source>
        <dbReference type="HAMAP-Rule" id="MF_00298"/>
    </source>
</evidence>
<keyword evidence="3 4" id="KW-0378">Hydrolase</keyword>
<dbReference type="SUPFAM" id="SSF55811">
    <property type="entry name" value="Nudix"/>
    <property type="match status" value="1"/>
</dbReference>
<comment type="cofactor">
    <cofactor evidence="2">
        <name>Mg(2+)</name>
        <dbReference type="ChEBI" id="CHEBI:18420"/>
    </cofactor>
</comment>
<dbReference type="RefSeq" id="WP_198689645.1">
    <property type="nucleotide sequence ID" value="NZ_CAWPUD010000032.1"/>
</dbReference>
<evidence type="ECO:0000256" key="1">
    <source>
        <dbReference type="ARBA" id="ARBA00001936"/>
    </source>
</evidence>
<dbReference type="InterPro" id="IPR020084">
    <property type="entry name" value="NUDIX_hydrolase_CS"/>
</dbReference>
<sequence length="176" mass="21150">MIDDDGYRPNVGIVICNRQGQVLWARRYGQHSWQFPQGGINPGESPEQAMYRELFEEVGLNRKDVRVLASTRSWLRYKLPKRLVRWDTKPVCIGQKQRWFLLQLLCNEADINVQRSNTPEFDGWRWVSYWYPVRQVVSFKRDVYRRVMKEFSSIVMPMQESTSLLHSPYLHRRRRS</sequence>
<dbReference type="HAMAP" id="MF_00298">
    <property type="entry name" value="Nudix_RppH"/>
    <property type="match status" value="1"/>
</dbReference>
<comment type="cofactor">
    <cofactor evidence="4">
        <name>a divalent metal cation</name>
        <dbReference type="ChEBI" id="CHEBI:60240"/>
    </cofactor>
</comment>
<dbReference type="EMBL" id="JACOII010000034">
    <property type="protein sequence ID" value="MBI6548861.1"/>
    <property type="molecule type" value="Genomic_DNA"/>
</dbReference>
<name>A0ABS0U4Q1_9GAMM</name>
<dbReference type="InterPro" id="IPR022927">
    <property type="entry name" value="RppH"/>
</dbReference>
<dbReference type="NCBIfam" id="NF001934">
    <property type="entry name" value="PRK00714.1-1"/>
    <property type="match status" value="1"/>
</dbReference>
<dbReference type="PANTHER" id="PTHR23114">
    <property type="entry name" value="M7GPPPN-MRNA HYDROLASE"/>
    <property type="match status" value="1"/>
</dbReference>
<comment type="caution">
    <text evidence="6">The sequence shown here is derived from an EMBL/GenBank/DDBJ whole genome shotgun (WGS) entry which is preliminary data.</text>
</comment>
<dbReference type="NCBIfam" id="NF001938">
    <property type="entry name" value="PRK00714.1-5"/>
    <property type="match status" value="1"/>
</dbReference>
<dbReference type="Gene3D" id="3.90.79.10">
    <property type="entry name" value="Nucleoside Triphosphate Pyrophosphohydrolase"/>
    <property type="match status" value="1"/>
</dbReference>
<evidence type="ECO:0000256" key="2">
    <source>
        <dbReference type="ARBA" id="ARBA00001946"/>
    </source>
</evidence>
<organism evidence="6 7">
    <name type="scientific">Xenorhabdus lircayensis</name>
    <dbReference type="NCBI Taxonomy" id="2763499"/>
    <lineage>
        <taxon>Bacteria</taxon>
        <taxon>Pseudomonadati</taxon>
        <taxon>Pseudomonadota</taxon>
        <taxon>Gammaproteobacteria</taxon>
        <taxon>Enterobacterales</taxon>
        <taxon>Morganellaceae</taxon>
        <taxon>Xenorhabdus</taxon>
    </lineage>
</organism>
<feature type="domain" description="Nudix hydrolase" evidence="5">
    <location>
        <begin position="6"/>
        <end position="149"/>
    </location>
</feature>
<dbReference type="InterPro" id="IPR000086">
    <property type="entry name" value="NUDIX_hydrolase_dom"/>
</dbReference>
<dbReference type="PROSITE" id="PS00893">
    <property type="entry name" value="NUDIX_BOX"/>
    <property type="match status" value="1"/>
</dbReference>
<gene>
    <name evidence="4 6" type="primary">rppH</name>
    <name evidence="4" type="synonym">nudH</name>
    <name evidence="6" type="ORF">H8A87_09040</name>
</gene>
<evidence type="ECO:0000259" key="5">
    <source>
        <dbReference type="PROSITE" id="PS51462"/>
    </source>
</evidence>
<accession>A0ABS0U4Q1</accession>
<dbReference type="EC" id="3.6.1.-" evidence="4"/>
<protein>
    <recommendedName>
        <fullName evidence="4">RNA pyrophosphohydrolase</fullName>
        <ecNumber evidence="4">3.6.1.-</ecNumber>
    </recommendedName>
    <alternativeName>
        <fullName evidence="4">(Di)nucleoside polyphosphate hydrolase</fullName>
    </alternativeName>
</protein>
<comment type="similarity">
    <text evidence="4">Belongs to the Nudix hydrolase family. RppH subfamily.</text>
</comment>
<dbReference type="PANTHER" id="PTHR23114:SF17">
    <property type="entry name" value="M7GPPPN-MRNA HYDROLASE"/>
    <property type="match status" value="1"/>
</dbReference>